<evidence type="ECO:0000259" key="1">
    <source>
        <dbReference type="Pfam" id="PF13021"/>
    </source>
</evidence>
<proteinExistence type="predicted"/>
<evidence type="ECO:0000313" key="2">
    <source>
        <dbReference type="EMBL" id="UPL49894.1"/>
    </source>
</evidence>
<reference evidence="2 3" key="1">
    <citation type="submission" date="2022-04" db="EMBL/GenBank/DDBJ databases">
        <title>Hymenobacter sp. isolated from the air.</title>
        <authorList>
            <person name="Won M."/>
            <person name="Lee C.-M."/>
            <person name="Woen H.-Y."/>
            <person name="Kwon S.-W."/>
        </authorList>
    </citation>
    <scope>NUCLEOTIDE SEQUENCE [LARGE SCALE GENOMIC DNA]</scope>
    <source>
        <strain evidence="3">5516 S-25</strain>
    </source>
</reference>
<dbReference type="EMBL" id="CP095848">
    <property type="protein sequence ID" value="UPL49894.1"/>
    <property type="molecule type" value="Genomic_DNA"/>
</dbReference>
<keyword evidence="3" id="KW-1185">Reference proteome</keyword>
<feature type="domain" description="DUF3885" evidence="1">
    <location>
        <begin position="6"/>
        <end position="193"/>
    </location>
</feature>
<sequence>MTSALTRFLQQHYPSLTTAKPLFDCWLISLRFNLQKDTLSTSDEAYFQEVVHRASLLFRAVFAPDEPALLVYEQWRSKRHRIRSSNYLLRQLPVSQTAIHFQRITNPYSDTLKWMRMHFPTISQIPYTEILAAISNQDFGRRPALHGRLFFLNQRTGLAFHMYDDRGLDIIGPDVASLRYLYEEFNELILDYDRPHIDALFAT</sequence>
<dbReference type="Pfam" id="PF13021">
    <property type="entry name" value="DUF3885"/>
    <property type="match status" value="1"/>
</dbReference>
<dbReference type="Proteomes" id="UP000829647">
    <property type="component" value="Chromosome"/>
</dbReference>
<name>A0ABY4JDA1_9BACT</name>
<protein>
    <submittedName>
        <fullName evidence="2">DUF3885 domain-containing protein</fullName>
    </submittedName>
</protein>
<gene>
    <name evidence="2" type="ORF">MWH26_03025</name>
</gene>
<accession>A0ABY4JDA1</accession>
<evidence type="ECO:0000313" key="3">
    <source>
        <dbReference type="Proteomes" id="UP000829647"/>
    </source>
</evidence>
<organism evidence="2 3">
    <name type="scientific">Hymenobacter sublimis</name>
    <dbReference type="NCBI Taxonomy" id="2933777"/>
    <lineage>
        <taxon>Bacteria</taxon>
        <taxon>Pseudomonadati</taxon>
        <taxon>Bacteroidota</taxon>
        <taxon>Cytophagia</taxon>
        <taxon>Cytophagales</taxon>
        <taxon>Hymenobacteraceae</taxon>
        <taxon>Hymenobacter</taxon>
    </lineage>
</organism>
<dbReference type="InterPro" id="IPR024976">
    <property type="entry name" value="DUF3885"/>
</dbReference>
<dbReference type="RefSeq" id="WP_244695167.1">
    <property type="nucleotide sequence ID" value="NZ_CP095848.1"/>
</dbReference>